<dbReference type="Gene3D" id="1.20.140.10">
    <property type="entry name" value="Butyryl-CoA Dehydrogenase, subunit A, domain 3"/>
    <property type="match status" value="1"/>
</dbReference>
<dbReference type="RefSeq" id="WP_110822433.1">
    <property type="nucleotide sequence ID" value="NZ_PRLG01000029.1"/>
</dbReference>
<protein>
    <submittedName>
        <fullName evidence="7">4-hydroxyphenylacetate 3-hydroxylase</fullName>
        <ecNumber evidence="7">1.14.14.9</ecNumber>
    </submittedName>
</protein>
<comment type="caution">
    <text evidence="7">The sequence shown here is derived from an EMBL/GenBank/DDBJ whole genome shotgun (WGS) entry which is preliminary data.</text>
</comment>
<keyword evidence="1" id="KW-0285">Flavoprotein</keyword>
<keyword evidence="3 7" id="KW-0560">Oxidoreductase</keyword>
<evidence type="ECO:0000256" key="4">
    <source>
        <dbReference type="PIRSR" id="PIRSR000331-2"/>
    </source>
</evidence>
<dbReference type="SUPFAM" id="SSF47203">
    <property type="entry name" value="Acyl-CoA dehydrogenase C-terminal domain-like"/>
    <property type="match status" value="1"/>
</dbReference>
<dbReference type="InterPro" id="IPR009100">
    <property type="entry name" value="AcylCoA_DH/oxidase_NM_dom_sf"/>
</dbReference>
<dbReference type="PIRSF" id="PIRSF000331">
    <property type="entry name" value="HpaA_HpaB"/>
    <property type="match status" value="1"/>
</dbReference>
<dbReference type="Pfam" id="PF11794">
    <property type="entry name" value="HpaB_N"/>
    <property type="match status" value="1"/>
</dbReference>
<evidence type="ECO:0000256" key="2">
    <source>
        <dbReference type="ARBA" id="ARBA00022827"/>
    </source>
</evidence>
<sequence length="479" mass="54076">MSITMSRGQAYIHRLNDERNVWMDGKRVRVTEHPAFQGTLQTIENLFDLVDDPDTRDTVAYWDEQTGSYVHQAFRVPHASQDVSSRAAAFRLWSDRTYGVMSRLSDYARSRLVGWYATRQDMARHDPMYADKIAAYYQEAKRKDAFLTIVQRDPQINRSLPVGEDEDAMLRIVKTNSEGIIVRGAKMVATAAPYADDIIAYPIQRIPGHLPELAHMVIVPVGSPGLHLICRESFAAPQLDAAHPLSARYDEMDAVLFFDDVLVPWERVLLHNNPEAVWQVRCNAASSSLAYHQSIIRLHSKLEFITAVTAAIAQEIGVDSYLNVQEQLGEMISQMQTIEGLIVASEAQAQPDAHGNWLPSFKYIETARNLGSRYYPRAVEILKTIAAGGLIQIPSGRFDLDETVGPLMAKYLGGVTLQAPEKIRLFQLAWDLTGSALGARHDLYERYYAGDPVRNRAGQYIQYDKESLNKKVEPWLHMK</sequence>
<proteinExistence type="predicted"/>
<feature type="binding site" evidence="4">
    <location>
        <begin position="451"/>
        <end position="454"/>
    </location>
    <ligand>
        <name>FAD</name>
        <dbReference type="ChEBI" id="CHEBI:57692"/>
    </ligand>
</feature>
<dbReference type="PANTHER" id="PTHR36117">
    <property type="entry name" value="4-HYDROXYPHENYLACETATE 3-MONOOXYGENASE-RELATED"/>
    <property type="match status" value="1"/>
</dbReference>
<reference evidence="7 8" key="1">
    <citation type="submission" date="2018-01" db="EMBL/GenBank/DDBJ databases">
        <title>Genome sequence of the PGP bacterium Paenibacillus illinoisensis E3.</title>
        <authorList>
            <person name="Rolli E."/>
            <person name="Marasco R."/>
            <person name="Bessem C."/>
            <person name="Michoud G."/>
            <person name="Gaiarsa S."/>
            <person name="Borin S."/>
            <person name="Daffonchio D."/>
        </authorList>
    </citation>
    <scope>NUCLEOTIDE SEQUENCE [LARGE SCALE GENOMIC DNA]</scope>
    <source>
        <strain evidence="7 8">E3</strain>
    </source>
</reference>
<dbReference type="SUPFAM" id="SSF56645">
    <property type="entry name" value="Acyl-CoA dehydrogenase NM domain-like"/>
    <property type="match status" value="1"/>
</dbReference>
<gene>
    <name evidence="7" type="ORF">PIL02S_05882</name>
</gene>
<dbReference type="InterPro" id="IPR004925">
    <property type="entry name" value="HpaB/PvcC/4-BUDH"/>
</dbReference>
<dbReference type="Gene3D" id="1.10.3140.10">
    <property type="entry name" value="4-hydroxybutyryl-coa dehydratase, domain 1"/>
    <property type="match status" value="1"/>
</dbReference>
<dbReference type="InterPro" id="IPR024674">
    <property type="entry name" value="HpaB/PvcC/4-BUDH_N"/>
</dbReference>
<evidence type="ECO:0000259" key="5">
    <source>
        <dbReference type="Pfam" id="PF03241"/>
    </source>
</evidence>
<dbReference type="InterPro" id="IPR036250">
    <property type="entry name" value="AcylCo_DH-like_C"/>
</dbReference>
<evidence type="ECO:0000313" key="8">
    <source>
        <dbReference type="Proteomes" id="UP000247459"/>
    </source>
</evidence>
<dbReference type="GO" id="GO:0052881">
    <property type="term" value="F:4-hydroxyphenylacetate 3-monooxygenase activity"/>
    <property type="evidence" value="ECO:0007669"/>
    <property type="project" value="UniProtKB-EC"/>
</dbReference>
<dbReference type="AlphaFoldDB" id="A0A2W0C3G4"/>
<dbReference type="Proteomes" id="UP000247459">
    <property type="component" value="Unassembled WGS sequence"/>
</dbReference>
<dbReference type="PANTHER" id="PTHR36117:SF3">
    <property type="entry name" value="4-HYDROXYPHENYLACETATE 3-MONOOXYGENASE-RELATED"/>
    <property type="match status" value="1"/>
</dbReference>
<evidence type="ECO:0000313" key="7">
    <source>
        <dbReference type="EMBL" id="PYY26477.1"/>
    </source>
</evidence>
<feature type="domain" description="HpaB/PvcC/4-BUDH C-terminal" evidence="5">
    <location>
        <begin position="287"/>
        <end position="474"/>
    </location>
</feature>
<feature type="binding site" evidence="4">
    <location>
        <begin position="155"/>
        <end position="158"/>
    </location>
    <ligand>
        <name>FAD</name>
        <dbReference type="ChEBI" id="CHEBI:57692"/>
    </ligand>
</feature>
<dbReference type="InterPro" id="IPR046373">
    <property type="entry name" value="Acyl-CoA_Oxase/DH_mid-dom_sf"/>
</dbReference>
<evidence type="ECO:0000259" key="6">
    <source>
        <dbReference type="Pfam" id="PF11794"/>
    </source>
</evidence>
<dbReference type="InterPro" id="IPR024719">
    <property type="entry name" value="HpaB/PvcC/4-BUDH_C"/>
</dbReference>
<organism evidence="7 8">
    <name type="scientific">Paenibacillus illinoisensis</name>
    <dbReference type="NCBI Taxonomy" id="59845"/>
    <lineage>
        <taxon>Bacteria</taxon>
        <taxon>Bacillati</taxon>
        <taxon>Bacillota</taxon>
        <taxon>Bacilli</taxon>
        <taxon>Bacillales</taxon>
        <taxon>Paenibacillaceae</taxon>
        <taxon>Paenibacillus</taxon>
    </lineage>
</organism>
<name>A0A2W0C3G4_9BACL</name>
<dbReference type="GO" id="GO:0016627">
    <property type="term" value="F:oxidoreductase activity, acting on the CH-CH group of donors"/>
    <property type="evidence" value="ECO:0007669"/>
    <property type="project" value="InterPro"/>
</dbReference>
<accession>A0A2W0C3G4</accession>
<feature type="binding site" evidence="4">
    <location>
        <position position="190"/>
    </location>
    <ligand>
        <name>FAD</name>
        <dbReference type="ChEBI" id="CHEBI:57692"/>
    </ligand>
</feature>
<dbReference type="EC" id="1.14.14.9" evidence="7"/>
<evidence type="ECO:0000256" key="1">
    <source>
        <dbReference type="ARBA" id="ARBA00022630"/>
    </source>
</evidence>
<keyword evidence="2 4" id="KW-0274">FAD</keyword>
<dbReference type="OrthoDB" id="9785230at2"/>
<dbReference type="EMBL" id="PRLG01000029">
    <property type="protein sequence ID" value="PYY26477.1"/>
    <property type="molecule type" value="Genomic_DNA"/>
</dbReference>
<feature type="domain" description="HpaB/PvcC/4-BUDH N-terminal" evidence="6">
    <location>
        <begin position="8"/>
        <end position="270"/>
    </location>
</feature>
<dbReference type="Pfam" id="PF03241">
    <property type="entry name" value="HpaB"/>
    <property type="match status" value="1"/>
</dbReference>
<dbReference type="Gene3D" id="2.40.110.10">
    <property type="entry name" value="Butyryl-CoA Dehydrogenase, subunit A, domain 2"/>
    <property type="match status" value="1"/>
</dbReference>
<evidence type="ECO:0000256" key="3">
    <source>
        <dbReference type="ARBA" id="ARBA00023002"/>
    </source>
</evidence>